<dbReference type="PANTHER" id="PTHR10066:SF67">
    <property type="entry name" value="BETA-GLUCURONIDASE"/>
    <property type="match status" value="1"/>
</dbReference>
<dbReference type="AlphaFoldDB" id="A0A914V247"/>
<dbReference type="Pfam" id="PF02836">
    <property type="entry name" value="Glyco_hydro_2_C"/>
    <property type="match status" value="1"/>
</dbReference>
<dbReference type="InterPro" id="IPR017853">
    <property type="entry name" value="GH"/>
</dbReference>
<dbReference type="GO" id="GO:0005615">
    <property type="term" value="C:extracellular space"/>
    <property type="evidence" value="ECO:0007669"/>
    <property type="project" value="TreeGrafter"/>
</dbReference>
<dbReference type="GO" id="GO:0004566">
    <property type="term" value="F:beta-glucuronidase activity"/>
    <property type="evidence" value="ECO:0007669"/>
    <property type="project" value="TreeGrafter"/>
</dbReference>
<dbReference type="InterPro" id="IPR006103">
    <property type="entry name" value="Glyco_hydro_2_cat"/>
</dbReference>
<accession>A0A914V247</accession>
<dbReference type="Gene3D" id="3.20.20.80">
    <property type="entry name" value="Glycosidases"/>
    <property type="match status" value="1"/>
</dbReference>
<dbReference type="GO" id="GO:0030246">
    <property type="term" value="F:carbohydrate binding"/>
    <property type="evidence" value="ECO:0007669"/>
    <property type="project" value="TreeGrafter"/>
</dbReference>
<dbReference type="Proteomes" id="UP000887566">
    <property type="component" value="Unplaced"/>
</dbReference>
<evidence type="ECO:0000313" key="3">
    <source>
        <dbReference type="Proteomes" id="UP000887566"/>
    </source>
</evidence>
<proteinExistence type="inferred from homology"/>
<dbReference type="WBParaSite" id="PSAMB.scaffold1399size32041.g12862.t1">
    <property type="protein sequence ID" value="PSAMB.scaffold1399size32041.g12862.t1"/>
    <property type="gene ID" value="PSAMB.scaffold1399size32041.g12862"/>
</dbReference>
<dbReference type="GO" id="GO:0019391">
    <property type="term" value="P:glucuronoside catabolic process"/>
    <property type="evidence" value="ECO:0007669"/>
    <property type="project" value="TreeGrafter"/>
</dbReference>
<keyword evidence="3" id="KW-1185">Reference proteome</keyword>
<dbReference type="PANTHER" id="PTHR10066">
    <property type="entry name" value="BETA-GLUCURONIDASE"/>
    <property type="match status" value="1"/>
</dbReference>
<sequence>MGHLETIRSSLNYDLTQWHKKFNKSIIVTEYGADSAPGINHDPPVDFSESYQVELMRQTHLAFDDLRGEGIVVGEMVWNFADFMTAQSTTRVVGNRKGMLTRNRQPKMAAYLLKQR</sequence>
<organism evidence="3 4">
    <name type="scientific">Plectus sambesii</name>
    <dbReference type="NCBI Taxonomy" id="2011161"/>
    <lineage>
        <taxon>Eukaryota</taxon>
        <taxon>Metazoa</taxon>
        <taxon>Ecdysozoa</taxon>
        <taxon>Nematoda</taxon>
        <taxon>Chromadorea</taxon>
        <taxon>Plectida</taxon>
        <taxon>Plectina</taxon>
        <taxon>Plectoidea</taxon>
        <taxon>Plectidae</taxon>
        <taxon>Plectus</taxon>
    </lineage>
</organism>
<evidence type="ECO:0000256" key="1">
    <source>
        <dbReference type="ARBA" id="ARBA00007401"/>
    </source>
</evidence>
<dbReference type="GO" id="GO:0005975">
    <property type="term" value="P:carbohydrate metabolic process"/>
    <property type="evidence" value="ECO:0007669"/>
    <property type="project" value="InterPro"/>
</dbReference>
<evidence type="ECO:0000313" key="4">
    <source>
        <dbReference type="WBParaSite" id="PSAMB.scaffold1399size32041.g12862.t1"/>
    </source>
</evidence>
<feature type="domain" description="Glycoside hydrolase family 2 catalytic" evidence="2">
    <location>
        <begin position="4"/>
        <end position="116"/>
    </location>
</feature>
<name>A0A914V247_9BILA</name>
<comment type="similarity">
    <text evidence="1">Belongs to the glycosyl hydrolase 2 family.</text>
</comment>
<dbReference type="SUPFAM" id="SSF51445">
    <property type="entry name" value="(Trans)glycosidases"/>
    <property type="match status" value="1"/>
</dbReference>
<reference evidence="4" key="1">
    <citation type="submission" date="2022-11" db="UniProtKB">
        <authorList>
            <consortium name="WormBaseParasite"/>
        </authorList>
    </citation>
    <scope>IDENTIFICATION</scope>
</reference>
<evidence type="ECO:0000259" key="2">
    <source>
        <dbReference type="Pfam" id="PF02836"/>
    </source>
</evidence>
<protein>
    <submittedName>
        <fullName evidence="4">Glycoside hydrolase family 2 catalytic domain-containing protein</fullName>
    </submittedName>
</protein>